<name>A0AAW2C7N5_9ROSI</name>
<keyword evidence="2" id="KW-1185">Reference proteome</keyword>
<dbReference type="AlphaFoldDB" id="A0AAW2C7N5"/>
<comment type="caution">
    <text evidence="1">The sequence shown here is derived from an EMBL/GenBank/DDBJ whole genome shotgun (WGS) entry which is preliminary data.</text>
</comment>
<proteinExistence type="predicted"/>
<evidence type="ECO:0000313" key="1">
    <source>
        <dbReference type="EMBL" id="KAK9993134.1"/>
    </source>
</evidence>
<dbReference type="PANTHER" id="PTHR47523:SF1">
    <property type="entry name" value="F21O3.11 PROTEIN"/>
    <property type="match status" value="1"/>
</dbReference>
<sequence length="75" mass="8217">MLPISIMKILQGAGKTSLLKAILSQSRVNTNANVENKLPESDDQEGIAGGLWYCVSAGVNLQDLNREVSRFRDEL</sequence>
<dbReference type="Proteomes" id="UP001459277">
    <property type="component" value="Unassembled WGS sequence"/>
</dbReference>
<dbReference type="EMBL" id="JAZDWU010000008">
    <property type="protein sequence ID" value="KAK9993134.1"/>
    <property type="molecule type" value="Genomic_DNA"/>
</dbReference>
<evidence type="ECO:0000313" key="2">
    <source>
        <dbReference type="Proteomes" id="UP001459277"/>
    </source>
</evidence>
<dbReference type="PANTHER" id="PTHR47523">
    <property type="entry name" value="F21O3.11 PROTEIN"/>
    <property type="match status" value="1"/>
</dbReference>
<gene>
    <name evidence="1" type="ORF">SO802_022837</name>
</gene>
<protein>
    <submittedName>
        <fullName evidence="1">Uncharacterized protein</fullName>
    </submittedName>
</protein>
<reference evidence="1 2" key="1">
    <citation type="submission" date="2024-01" db="EMBL/GenBank/DDBJ databases">
        <title>A telomere-to-telomere, gap-free genome of sweet tea (Lithocarpus litseifolius).</title>
        <authorList>
            <person name="Zhou J."/>
        </authorList>
    </citation>
    <scope>NUCLEOTIDE SEQUENCE [LARGE SCALE GENOMIC DNA]</scope>
    <source>
        <strain evidence="1">Zhou-2022a</strain>
        <tissue evidence="1">Leaf</tissue>
    </source>
</reference>
<accession>A0AAW2C7N5</accession>
<organism evidence="1 2">
    <name type="scientific">Lithocarpus litseifolius</name>
    <dbReference type="NCBI Taxonomy" id="425828"/>
    <lineage>
        <taxon>Eukaryota</taxon>
        <taxon>Viridiplantae</taxon>
        <taxon>Streptophyta</taxon>
        <taxon>Embryophyta</taxon>
        <taxon>Tracheophyta</taxon>
        <taxon>Spermatophyta</taxon>
        <taxon>Magnoliopsida</taxon>
        <taxon>eudicotyledons</taxon>
        <taxon>Gunneridae</taxon>
        <taxon>Pentapetalae</taxon>
        <taxon>rosids</taxon>
        <taxon>fabids</taxon>
        <taxon>Fagales</taxon>
        <taxon>Fagaceae</taxon>
        <taxon>Lithocarpus</taxon>
    </lineage>
</organism>